<feature type="transmembrane region" description="Helical" evidence="5">
    <location>
        <begin position="420"/>
        <end position="437"/>
    </location>
</feature>
<protein>
    <submittedName>
        <fullName evidence="7">O-antigen polymerase</fullName>
    </submittedName>
</protein>
<feature type="transmembrane region" description="Helical" evidence="5">
    <location>
        <begin position="264"/>
        <end position="286"/>
    </location>
</feature>
<evidence type="ECO:0000256" key="2">
    <source>
        <dbReference type="ARBA" id="ARBA00022692"/>
    </source>
</evidence>
<reference evidence="7 8" key="1">
    <citation type="submission" date="2010-07" db="EMBL/GenBank/DDBJ databases">
        <authorList>
            <person name="Sid Ahmed O."/>
        </authorList>
    </citation>
    <scope>NUCLEOTIDE SEQUENCE [LARGE SCALE GENOMIC DNA]</scope>
    <source>
        <strain evidence="7 8">TX4248</strain>
    </source>
</reference>
<evidence type="ECO:0000256" key="4">
    <source>
        <dbReference type="ARBA" id="ARBA00023136"/>
    </source>
</evidence>
<sequence length="467" mass="53558">MIGGNLMKSNVQRFNQLSKEYYILFMLILLMFRAIGPYSLLPSIVDNLLYAAGAIFGSIIILIDLVNIVRGKKKWNYNWWLIGFLVVIFISSIVNRRYGITGNIKLLVWQSIYFLVVYEVAQDNEIFPRLIKKFTGLLTSVWFVLALVSLIMFFFQYSYTVHLQTRSRFLRIGFYEGRLFGVFEDPNFGSTVCVVVIILSFAYLVRKSYGNKWLGLLLKINIILQFLYIVLSGSRTGVLVLISVFFVYSFFKVFYSKRINKQHVLVKFLCAILLSLVGCGIIYLSVDLFKWILSYIPELFNEVKTKNPVKEKPVDLTRPDVENNDDISNGRLALWKSGIELFKSSWLVGVSPRNMLPYASDMLPQTFIAKTQKYTHNSYINLLASTGSLGVVTFVSFFVSRIIEIVAFSFSKVNNFFQQGYATYVLSVLAVAVSGMFLNDIILVNSIGSLIFWLFLGRIVYLSKEFK</sequence>
<dbReference type="HOGENOM" id="CLU_047229_0_0_9"/>
<feature type="transmembrane region" description="Helical" evidence="5">
    <location>
        <begin position="106"/>
        <end position="122"/>
    </location>
</feature>
<evidence type="ECO:0000313" key="8">
    <source>
        <dbReference type="Proteomes" id="UP000004846"/>
    </source>
</evidence>
<dbReference type="AlphaFoldDB" id="A0A125W481"/>
<feature type="transmembrane region" description="Helical" evidence="5">
    <location>
        <begin position="21"/>
        <end position="41"/>
    </location>
</feature>
<evidence type="ECO:0000259" key="6">
    <source>
        <dbReference type="Pfam" id="PF04932"/>
    </source>
</evidence>
<dbReference type="Proteomes" id="UP000004846">
    <property type="component" value="Unassembled WGS sequence"/>
</dbReference>
<dbReference type="PANTHER" id="PTHR37422:SF17">
    <property type="entry name" value="O-ANTIGEN LIGASE"/>
    <property type="match status" value="1"/>
</dbReference>
<feature type="transmembrane region" description="Helical" evidence="5">
    <location>
        <begin position="379"/>
        <end position="399"/>
    </location>
</feature>
<comment type="subcellular location">
    <subcellularLocation>
        <location evidence="1">Membrane</location>
        <topology evidence="1">Multi-pass membrane protein</topology>
    </subcellularLocation>
</comment>
<feature type="transmembrane region" description="Helical" evidence="5">
    <location>
        <begin position="443"/>
        <end position="461"/>
    </location>
</feature>
<organism evidence="7 8">
    <name type="scientific">Enterococcus faecalis TX4248</name>
    <dbReference type="NCBI Taxonomy" id="749495"/>
    <lineage>
        <taxon>Bacteria</taxon>
        <taxon>Bacillati</taxon>
        <taxon>Bacillota</taxon>
        <taxon>Bacilli</taxon>
        <taxon>Lactobacillales</taxon>
        <taxon>Enterococcaceae</taxon>
        <taxon>Enterococcus</taxon>
    </lineage>
</organism>
<dbReference type="EMBL" id="AEBR01000080">
    <property type="protein sequence ID" value="EFM82038.1"/>
    <property type="molecule type" value="Genomic_DNA"/>
</dbReference>
<feature type="transmembrane region" description="Helical" evidence="5">
    <location>
        <begin position="47"/>
        <end position="65"/>
    </location>
</feature>
<accession>A0A125W481</accession>
<dbReference type="InterPro" id="IPR051533">
    <property type="entry name" value="WaaL-like"/>
</dbReference>
<evidence type="ECO:0000313" key="7">
    <source>
        <dbReference type="EMBL" id="EFM82038.1"/>
    </source>
</evidence>
<dbReference type="Pfam" id="PF04932">
    <property type="entry name" value="Wzy_C"/>
    <property type="match status" value="1"/>
</dbReference>
<comment type="caution">
    <text evidence="7">The sequence shown here is derived from an EMBL/GenBank/DDBJ whole genome shotgun (WGS) entry which is preliminary data.</text>
</comment>
<name>A0A125W481_ENTFL</name>
<evidence type="ECO:0000256" key="3">
    <source>
        <dbReference type="ARBA" id="ARBA00022989"/>
    </source>
</evidence>
<feature type="domain" description="O-antigen ligase-related" evidence="6">
    <location>
        <begin position="222"/>
        <end position="395"/>
    </location>
</feature>
<dbReference type="PANTHER" id="PTHR37422">
    <property type="entry name" value="TEICHURONIC ACID BIOSYNTHESIS PROTEIN TUAE"/>
    <property type="match status" value="1"/>
</dbReference>
<feature type="transmembrane region" description="Helical" evidence="5">
    <location>
        <begin position="77"/>
        <end position="94"/>
    </location>
</feature>
<evidence type="ECO:0000256" key="1">
    <source>
        <dbReference type="ARBA" id="ARBA00004141"/>
    </source>
</evidence>
<gene>
    <name evidence="7" type="ORF">HMPREF9498_02315</name>
</gene>
<feature type="transmembrane region" description="Helical" evidence="5">
    <location>
        <begin position="188"/>
        <end position="206"/>
    </location>
</feature>
<proteinExistence type="predicted"/>
<dbReference type="InterPro" id="IPR007016">
    <property type="entry name" value="O-antigen_ligase-rel_domated"/>
</dbReference>
<keyword evidence="2 5" id="KW-0812">Transmembrane</keyword>
<keyword evidence="3 5" id="KW-1133">Transmembrane helix</keyword>
<feature type="transmembrane region" description="Helical" evidence="5">
    <location>
        <begin position="134"/>
        <end position="155"/>
    </location>
</feature>
<keyword evidence="4 5" id="KW-0472">Membrane</keyword>
<dbReference type="GO" id="GO:0016020">
    <property type="term" value="C:membrane"/>
    <property type="evidence" value="ECO:0007669"/>
    <property type="project" value="UniProtKB-SubCell"/>
</dbReference>
<evidence type="ECO:0000256" key="5">
    <source>
        <dbReference type="SAM" id="Phobius"/>
    </source>
</evidence>
<feature type="transmembrane region" description="Helical" evidence="5">
    <location>
        <begin position="237"/>
        <end position="255"/>
    </location>
</feature>